<dbReference type="OMA" id="HRECLGK"/>
<dbReference type="GO" id="GO:0050832">
    <property type="term" value="P:defense response to fungus"/>
    <property type="evidence" value="ECO:0007669"/>
    <property type="project" value="InterPro"/>
</dbReference>
<dbReference type="SMART" id="SM01191">
    <property type="entry name" value="ENT"/>
    <property type="match status" value="2"/>
</dbReference>
<dbReference type="GO" id="GO:0005634">
    <property type="term" value="C:nucleus"/>
    <property type="evidence" value="ECO:0007669"/>
    <property type="project" value="UniProtKB-SubCell"/>
</dbReference>
<evidence type="ECO:0000259" key="4">
    <source>
        <dbReference type="PROSITE" id="PS51138"/>
    </source>
</evidence>
<dbReference type="InterPro" id="IPR036142">
    <property type="entry name" value="ENT_dom-like_sf"/>
</dbReference>
<feature type="compositionally biased region" description="Low complexity" evidence="3">
    <location>
        <begin position="503"/>
        <end position="526"/>
    </location>
</feature>
<dbReference type="PANTHER" id="PTHR33432:SF22">
    <property type="entry name" value="OS10G0436850 PROTEIN"/>
    <property type="match status" value="1"/>
</dbReference>
<dbReference type="Proteomes" id="UP000298652">
    <property type="component" value="Chromosome 9"/>
</dbReference>
<comment type="subcellular location">
    <subcellularLocation>
        <location evidence="1">Nucleus</location>
    </subcellularLocation>
</comment>
<feature type="region of interest" description="Disordered" evidence="3">
    <location>
        <begin position="319"/>
        <end position="350"/>
    </location>
</feature>
<dbReference type="Pfam" id="PF03735">
    <property type="entry name" value="ENT"/>
    <property type="match status" value="2"/>
</dbReference>
<feature type="region of interest" description="Disordered" evidence="3">
    <location>
        <begin position="690"/>
        <end position="713"/>
    </location>
</feature>
<feature type="compositionally biased region" description="Low complexity" evidence="3">
    <location>
        <begin position="798"/>
        <end position="812"/>
    </location>
</feature>
<protein>
    <recommendedName>
        <fullName evidence="4">ENT domain-containing protein</fullName>
    </recommendedName>
</protein>
<dbReference type="FunFam" id="1.10.1240.40:FF:000005">
    <property type="entry name" value="ENT domain containing protein, expressed"/>
    <property type="match status" value="1"/>
</dbReference>
<feature type="region of interest" description="Disordered" evidence="3">
    <location>
        <begin position="446"/>
        <end position="482"/>
    </location>
</feature>
<dbReference type="Gramene" id="TKV93725">
    <property type="protein sequence ID" value="TKV93725"/>
    <property type="gene ID" value="SEVIR_9G244900v2"/>
</dbReference>
<dbReference type="InterPro" id="IPR005491">
    <property type="entry name" value="ENT_dom"/>
</dbReference>
<dbReference type="Gene3D" id="1.10.1240.40">
    <property type="entry name" value="ENT domain"/>
    <property type="match status" value="2"/>
</dbReference>
<accession>A0A4V6D189</accession>
<dbReference type="SUPFAM" id="SSF158639">
    <property type="entry name" value="ENT-like"/>
    <property type="match status" value="2"/>
</dbReference>
<feature type="compositionally biased region" description="Basic and acidic residues" evidence="3">
    <location>
        <begin position="335"/>
        <end position="348"/>
    </location>
</feature>
<dbReference type="InterPro" id="IPR033485">
    <property type="entry name" value="EMSY-LIKE_plant"/>
</dbReference>
<feature type="compositionally biased region" description="Basic residues" evidence="3">
    <location>
        <begin position="830"/>
        <end position="839"/>
    </location>
</feature>
<organism evidence="5 6">
    <name type="scientific">Setaria viridis</name>
    <name type="common">Green bristlegrass</name>
    <name type="synonym">Setaria italica subsp. viridis</name>
    <dbReference type="NCBI Taxonomy" id="4556"/>
    <lineage>
        <taxon>Eukaryota</taxon>
        <taxon>Viridiplantae</taxon>
        <taxon>Streptophyta</taxon>
        <taxon>Embryophyta</taxon>
        <taxon>Tracheophyta</taxon>
        <taxon>Spermatophyta</taxon>
        <taxon>Magnoliopsida</taxon>
        <taxon>Liliopsida</taxon>
        <taxon>Poales</taxon>
        <taxon>Poaceae</taxon>
        <taxon>PACMAD clade</taxon>
        <taxon>Panicoideae</taxon>
        <taxon>Panicodae</taxon>
        <taxon>Paniceae</taxon>
        <taxon>Cenchrinae</taxon>
        <taxon>Setaria</taxon>
    </lineage>
</organism>
<feature type="region of interest" description="Disordered" evidence="3">
    <location>
        <begin position="503"/>
        <end position="539"/>
    </location>
</feature>
<evidence type="ECO:0000313" key="5">
    <source>
        <dbReference type="EMBL" id="TKV93725.1"/>
    </source>
</evidence>
<keyword evidence="6" id="KW-1185">Reference proteome</keyword>
<dbReference type="PROSITE" id="PS51138">
    <property type="entry name" value="ENT"/>
    <property type="match status" value="2"/>
</dbReference>
<keyword evidence="2" id="KW-0539">Nucleus</keyword>
<dbReference type="PANTHER" id="PTHR33432">
    <property type="entry name" value="PROTEIN EMSY-LIKE 4"/>
    <property type="match status" value="1"/>
</dbReference>
<feature type="domain" description="ENT" evidence="4">
    <location>
        <begin position="113"/>
        <end position="201"/>
    </location>
</feature>
<dbReference type="AlphaFoldDB" id="A0A4V6D189"/>
<feature type="region of interest" description="Disordered" evidence="3">
    <location>
        <begin position="619"/>
        <end position="641"/>
    </location>
</feature>
<feature type="domain" description="ENT" evidence="4">
    <location>
        <begin position="17"/>
        <end position="104"/>
    </location>
</feature>
<dbReference type="EMBL" id="CM016560">
    <property type="protein sequence ID" value="TKV93725.1"/>
    <property type="molecule type" value="Genomic_DNA"/>
</dbReference>
<reference evidence="5" key="1">
    <citation type="submission" date="2019-03" db="EMBL/GenBank/DDBJ databases">
        <title>WGS assembly of Setaria viridis.</title>
        <authorList>
            <person name="Huang P."/>
            <person name="Jenkins J."/>
            <person name="Grimwood J."/>
            <person name="Barry K."/>
            <person name="Healey A."/>
            <person name="Mamidi S."/>
            <person name="Sreedasyam A."/>
            <person name="Shu S."/>
            <person name="Feldman M."/>
            <person name="Wu J."/>
            <person name="Yu Y."/>
            <person name="Chen C."/>
            <person name="Johnson J."/>
            <person name="Rokhsar D."/>
            <person name="Baxter I."/>
            <person name="Schmutz J."/>
            <person name="Brutnell T."/>
            <person name="Kellogg E."/>
        </authorList>
    </citation>
    <scope>NUCLEOTIDE SEQUENCE [LARGE SCALE GENOMIC DNA]</scope>
</reference>
<name>A0A4V6D189_SETVI</name>
<feature type="region of interest" description="Disordered" evidence="3">
    <location>
        <begin position="762"/>
        <end position="848"/>
    </location>
</feature>
<evidence type="ECO:0000313" key="6">
    <source>
        <dbReference type="Proteomes" id="UP000298652"/>
    </source>
</evidence>
<dbReference type="Gene3D" id="1.10.10.60">
    <property type="entry name" value="Homeodomain-like"/>
    <property type="match status" value="3"/>
</dbReference>
<dbReference type="InterPro" id="IPR009057">
    <property type="entry name" value="Homeodomain-like_sf"/>
</dbReference>
<feature type="compositionally biased region" description="Pro residues" evidence="3">
    <location>
        <begin position="764"/>
        <end position="775"/>
    </location>
</feature>
<evidence type="ECO:0000256" key="1">
    <source>
        <dbReference type="ARBA" id="ARBA00004123"/>
    </source>
</evidence>
<feature type="compositionally biased region" description="Pro residues" evidence="3">
    <location>
        <begin position="693"/>
        <end position="702"/>
    </location>
</feature>
<evidence type="ECO:0000256" key="2">
    <source>
        <dbReference type="ARBA" id="ARBA00023242"/>
    </source>
</evidence>
<feature type="compositionally biased region" description="Polar residues" evidence="3">
    <location>
        <begin position="465"/>
        <end position="479"/>
    </location>
</feature>
<evidence type="ECO:0000256" key="3">
    <source>
        <dbReference type="SAM" id="MobiDB-lite"/>
    </source>
</evidence>
<proteinExistence type="predicted"/>
<sequence length="848" mass="91848">MGDSVLVVCVIPNAADTAFQIHCLERSAYAAVLRAFCAQSDLLSRAKHGCLAELRNELKILESEHRECLGKARSNKQINSLSTGLHSKGNTCNAEVMKDTPDLACVLPDAGDTVFQIHCLERSAYASVLRAFFALTNHLSLSQVKLLTKLRNELRISHNEHKEVLVKVSSNENIKSLRKFSLANFSVLRKTNPSFDAHAVVHDKICSTGQISTSSTSCLSLLQPSPISEHSMSTTRGIGISDSSNGAKEGAYFEPHEVVSAKRFKSVNGHALAYLKCASSDQLPVAVSAVMEKGRTNDTLDSETTSCEVKSGCTSSPIFQEKHSESNAGQIPSCVDHDRQESGKRKAEVPGMRASTSLGVMDQTYGIKHQRRRNKDSDLEHGSEIINLCPTANLLDEVERLLRENPDPANLEKAKSILKVQEKDLLDALVKLSEASYDAVYFSANGQPGNTHDDGKADEEVLPNPANSSDETPPVTTRQAGAGAGNHVKIQGVAATALPLSTAPPSLMQTRPSLAPASPSSAPAALGESSRGLSTAHQPHAQPVVVGSASAPPAPPSKTRLIITKRKTTAEQRWRMWEFAHRVGWSIQKAGADAVDAFCAQVGVPERALRNWMANNRRLAKVPPPSSPPPRSTIKRTKTTAEQRKRMWEFAHRVGWSIQKAGADAVDAFCAQVGVPERALRNWMANNRRLAKVPPPSSPPPRSIIKRTKTTAEQRKRMREFAYRVGWSIQKAGAGAVDALCAQVGVPECALRNWMANNRHLANVPPPSLSSPPLPSHHQVQDHPPADTPPQGSMTEQGKSPEPEAAAAPADDGAGKGDEDEEASEVTQRGRGHRARKPNKCYADSFWM</sequence>
<dbReference type="SUPFAM" id="SSF46689">
    <property type="entry name" value="Homeodomain-like"/>
    <property type="match status" value="3"/>
</dbReference>
<gene>
    <name evidence="5" type="ORF">SEVIR_9G244900v2</name>
</gene>
<feature type="compositionally biased region" description="Pro residues" evidence="3">
    <location>
        <begin position="622"/>
        <end position="631"/>
    </location>
</feature>